<dbReference type="GO" id="GO:0016301">
    <property type="term" value="F:kinase activity"/>
    <property type="evidence" value="ECO:0007669"/>
    <property type="project" value="UniProtKB-KW"/>
</dbReference>
<dbReference type="RefSeq" id="WP_246400127.1">
    <property type="nucleotide sequence ID" value="NZ_JACIDW010000002.1"/>
</dbReference>
<dbReference type="InterPro" id="IPR027417">
    <property type="entry name" value="P-loop_NTPase"/>
</dbReference>
<name>A0A7W6GA49_9HYPH</name>
<dbReference type="EMBL" id="JACIDW010000002">
    <property type="protein sequence ID" value="MBB3963550.1"/>
    <property type="molecule type" value="Genomic_DNA"/>
</dbReference>
<reference evidence="1 2" key="1">
    <citation type="submission" date="2020-08" db="EMBL/GenBank/DDBJ databases">
        <title>Genomic Encyclopedia of Type Strains, Phase IV (KMG-IV): sequencing the most valuable type-strain genomes for metagenomic binning, comparative biology and taxonomic classification.</title>
        <authorList>
            <person name="Goeker M."/>
        </authorList>
    </citation>
    <scope>NUCLEOTIDE SEQUENCE [LARGE SCALE GENOMIC DNA]</scope>
    <source>
        <strain evidence="1 2">DSM 26575</strain>
    </source>
</reference>
<organism evidence="1 2">
    <name type="scientific">Rhizobium metallidurans</name>
    <dbReference type="NCBI Taxonomy" id="1265931"/>
    <lineage>
        <taxon>Bacteria</taxon>
        <taxon>Pseudomonadati</taxon>
        <taxon>Pseudomonadota</taxon>
        <taxon>Alphaproteobacteria</taxon>
        <taxon>Hyphomicrobiales</taxon>
        <taxon>Rhizobiaceae</taxon>
        <taxon>Rhizobium/Agrobacterium group</taxon>
        <taxon>Rhizobium</taxon>
    </lineage>
</organism>
<comment type="caution">
    <text evidence="1">The sequence shown here is derived from an EMBL/GenBank/DDBJ whole genome shotgun (WGS) entry which is preliminary data.</text>
</comment>
<dbReference type="PANTHER" id="PTHR37816:SF1">
    <property type="entry name" value="TOXIN"/>
    <property type="match status" value="1"/>
</dbReference>
<sequence>MLKRLNITGPNGAGKSHLAARLAAVRPDVPVISFDAMKLTSHWRQRSRALIEADLSRAVQADSWIIEGGPSLLPFAINRADSVMWMDPPEWLRAWRLIARPLRNIGRTRKELPQGNVDWPWQQYKFAMRSIRNRAAFRTKISAQLAANPGLRVWRIRNSADVSSAIDEWRGAVDGVDPWALS</sequence>
<accession>A0A7W6GA49</accession>
<evidence type="ECO:0000313" key="1">
    <source>
        <dbReference type="EMBL" id="MBB3963550.1"/>
    </source>
</evidence>
<evidence type="ECO:0000313" key="2">
    <source>
        <dbReference type="Proteomes" id="UP000582090"/>
    </source>
</evidence>
<protein>
    <submittedName>
        <fullName evidence="1">Adenylate kinase family enzyme</fullName>
    </submittedName>
</protein>
<dbReference type="InterPro" id="IPR052922">
    <property type="entry name" value="Cytidylate_Kinase-2"/>
</dbReference>
<dbReference type="AlphaFoldDB" id="A0A7W6GA49"/>
<dbReference type="Gene3D" id="3.40.50.300">
    <property type="entry name" value="P-loop containing nucleotide triphosphate hydrolases"/>
    <property type="match status" value="1"/>
</dbReference>
<dbReference type="PANTHER" id="PTHR37816">
    <property type="entry name" value="YALI0E33011P"/>
    <property type="match status" value="1"/>
</dbReference>
<dbReference type="SUPFAM" id="SSF52540">
    <property type="entry name" value="P-loop containing nucleoside triphosphate hydrolases"/>
    <property type="match status" value="1"/>
</dbReference>
<keyword evidence="1" id="KW-0808">Transferase</keyword>
<dbReference type="Proteomes" id="UP000582090">
    <property type="component" value="Unassembled WGS sequence"/>
</dbReference>
<proteinExistence type="predicted"/>
<keyword evidence="2" id="KW-1185">Reference proteome</keyword>
<keyword evidence="1" id="KW-0418">Kinase</keyword>
<gene>
    <name evidence="1" type="ORF">GGQ67_001175</name>
</gene>